<organism evidence="1 2">
    <name type="scientific">Desmophyllum pertusum</name>
    <dbReference type="NCBI Taxonomy" id="174260"/>
    <lineage>
        <taxon>Eukaryota</taxon>
        <taxon>Metazoa</taxon>
        <taxon>Cnidaria</taxon>
        <taxon>Anthozoa</taxon>
        <taxon>Hexacorallia</taxon>
        <taxon>Scleractinia</taxon>
        <taxon>Caryophylliina</taxon>
        <taxon>Caryophylliidae</taxon>
        <taxon>Desmophyllum</taxon>
    </lineage>
</organism>
<proteinExistence type="predicted"/>
<evidence type="ECO:0000313" key="1">
    <source>
        <dbReference type="EMBL" id="KAJ7361979.1"/>
    </source>
</evidence>
<gene>
    <name evidence="1" type="ORF">OS493_014631</name>
</gene>
<reference evidence="1" key="1">
    <citation type="submission" date="2023-01" db="EMBL/GenBank/DDBJ databases">
        <title>Genome assembly of the deep-sea coral Lophelia pertusa.</title>
        <authorList>
            <person name="Herrera S."/>
            <person name="Cordes E."/>
        </authorList>
    </citation>
    <scope>NUCLEOTIDE SEQUENCE</scope>
    <source>
        <strain evidence="1">USNM1676648</strain>
        <tissue evidence="1">Polyp</tissue>
    </source>
</reference>
<dbReference type="AlphaFoldDB" id="A0A9W9YRC4"/>
<comment type="caution">
    <text evidence="1">The sequence shown here is derived from an EMBL/GenBank/DDBJ whole genome shotgun (WGS) entry which is preliminary data.</text>
</comment>
<dbReference type="Proteomes" id="UP001163046">
    <property type="component" value="Unassembled WGS sequence"/>
</dbReference>
<keyword evidence="2" id="KW-1185">Reference proteome</keyword>
<name>A0A9W9YRC4_9CNID</name>
<dbReference type="EMBL" id="MU827308">
    <property type="protein sequence ID" value="KAJ7361979.1"/>
    <property type="molecule type" value="Genomic_DNA"/>
</dbReference>
<evidence type="ECO:0000313" key="2">
    <source>
        <dbReference type="Proteomes" id="UP001163046"/>
    </source>
</evidence>
<protein>
    <submittedName>
        <fullName evidence="1">Uncharacterized protein</fullName>
    </submittedName>
</protein>
<sequence length="137" mass="15685">MIYGFGKVFSLTGTGSYRGCAWCMLKGQYCKHLSKVVYTGNRCFLPIEHELRKDAHDFPELSAEFRGRPLYRKFQQEVLFHKAYDNAKNQAQRSRVASGTGCRGMYVPARKNPQFDRVEQTMPDAMHTIAVQVKTSP</sequence>
<accession>A0A9W9YRC4</accession>
<dbReference type="OrthoDB" id="5984022at2759"/>